<dbReference type="Gene3D" id="3.40.1080.10">
    <property type="entry name" value="Glutaconate Coenzyme A-transferase"/>
    <property type="match status" value="1"/>
</dbReference>
<dbReference type="InterPro" id="IPR046433">
    <property type="entry name" value="ActCoA_hydro"/>
</dbReference>
<dbReference type="InterPro" id="IPR038460">
    <property type="entry name" value="AcetylCoA_hyd_C_sf"/>
</dbReference>
<dbReference type="RefSeq" id="WP_243068770.1">
    <property type="nucleotide sequence ID" value="NZ_JAIVFK010000008.1"/>
</dbReference>
<evidence type="ECO:0000259" key="2">
    <source>
        <dbReference type="Pfam" id="PF02550"/>
    </source>
</evidence>
<evidence type="ECO:0000313" key="5">
    <source>
        <dbReference type="Proteomes" id="UP001139104"/>
    </source>
</evidence>
<organism evidence="4 5">
    <name type="scientific">Candidatus Rhodoblastus alkanivorans</name>
    <dbReference type="NCBI Taxonomy" id="2954117"/>
    <lineage>
        <taxon>Bacteria</taxon>
        <taxon>Pseudomonadati</taxon>
        <taxon>Pseudomonadota</taxon>
        <taxon>Alphaproteobacteria</taxon>
        <taxon>Hyphomicrobiales</taxon>
        <taxon>Rhodoblastaceae</taxon>
        <taxon>Rhodoblastus</taxon>
    </lineage>
</organism>
<evidence type="ECO:0000256" key="1">
    <source>
        <dbReference type="ARBA" id="ARBA00009632"/>
    </source>
</evidence>
<reference evidence="4" key="1">
    <citation type="journal article" date="2022" name="ISME J.">
        <title>Identification of active gaseous-alkane degraders at natural gas seeps.</title>
        <authorList>
            <person name="Farhan Ul Haque M."/>
            <person name="Hernandez M."/>
            <person name="Crombie A.T."/>
            <person name="Murrell J.C."/>
        </authorList>
    </citation>
    <scope>NUCLEOTIDE SEQUENCE</scope>
    <source>
        <strain evidence="4">PC2</strain>
    </source>
</reference>
<sequence>MSADRIRNAALRAKIMTAREAAALIPKGSNVGMSGFTGAGYPKEVPLALAELMNEAHARGEIFRISVGTGASTAPELDGALAKVDGMEMRLPYQSDPTCRKRINAGEMDYLDIHLSHVAQFVWGGFLGKLDVAIVEVAGIREDGMLIPSSSVGNNKTWLDRADMVIIEVNSWQNSALEGMHDVYYGTQLPPFRKPIAILKPSDRIGETFLNCDPEKIIAVVETDKPDRNSAFSPPDENSRAIAHHIIEFFAHEVKMGRLPKDLLPLQSGVGNVANAVMDELQASPYNNLTAYTEVLQDGMFNLIRSGKMIFASGTALSLSPDAAHEFNRDAALYRDKIVLRPQEISNHPEVIRRLGVIAMNGLIEADIYGNVNSTHIVGSSIMNGIGGSGDFARNAWLSIFMTPSSAKNGAISCIVPMVTHVDHTEHDVQVVVTEQGLADLRGLSPKKRARTIIDNCAHPEFKPALNEYFERALKYSPGQHTPHILDEAFTFLPNWQANRKARDAWSEDGLVQADAWKT</sequence>
<dbReference type="Gene3D" id="3.30.750.70">
    <property type="entry name" value="4-hydroxybutyrate coenzyme like domains"/>
    <property type="match status" value="1"/>
</dbReference>
<feature type="domain" description="Acetyl-CoA hydrolase/transferase C-terminal" evidence="3">
    <location>
        <begin position="335"/>
        <end position="469"/>
    </location>
</feature>
<dbReference type="InterPro" id="IPR017821">
    <property type="entry name" value="Succinate_CoA_transferase"/>
</dbReference>
<feature type="domain" description="Acetyl-CoA hydrolase/transferase N-terminal" evidence="2">
    <location>
        <begin position="11"/>
        <end position="222"/>
    </location>
</feature>
<dbReference type="InterPro" id="IPR003702">
    <property type="entry name" value="ActCoA_hydro_N"/>
</dbReference>
<accession>A0ABS9Z0X3</accession>
<comment type="caution">
    <text evidence="4">The sequence shown here is derived from an EMBL/GenBank/DDBJ whole genome shotgun (WGS) entry which is preliminary data.</text>
</comment>
<dbReference type="Proteomes" id="UP001139104">
    <property type="component" value="Unassembled WGS sequence"/>
</dbReference>
<evidence type="ECO:0000313" key="4">
    <source>
        <dbReference type="EMBL" id="MCI4681296.1"/>
    </source>
</evidence>
<dbReference type="InterPro" id="IPR026888">
    <property type="entry name" value="AcetylCoA_hyd_C"/>
</dbReference>
<dbReference type="NCBIfam" id="TIGR03458">
    <property type="entry name" value="YgfH_subfam"/>
    <property type="match status" value="1"/>
</dbReference>
<dbReference type="Pfam" id="PF13336">
    <property type="entry name" value="AcetylCoA_hyd_C"/>
    <property type="match status" value="1"/>
</dbReference>
<keyword evidence="5" id="KW-1185">Reference proteome</keyword>
<name>A0ABS9Z0X3_9HYPH</name>
<dbReference type="EMBL" id="JAIVFP010000001">
    <property type="protein sequence ID" value="MCI4681296.1"/>
    <property type="molecule type" value="Genomic_DNA"/>
</dbReference>
<proteinExistence type="inferred from homology"/>
<comment type="similarity">
    <text evidence="1">Belongs to the acetyl-CoA hydrolase/transferase family.</text>
</comment>
<dbReference type="PANTHER" id="PTHR43609:SF1">
    <property type="entry name" value="ACETYL-COA HYDROLASE"/>
    <property type="match status" value="1"/>
</dbReference>
<protein>
    <submittedName>
        <fullName evidence="4">Acetyl-CoA hydrolase/transferase family protein</fullName>
    </submittedName>
</protein>
<dbReference type="SUPFAM" id="SSF100950">
    <property type="entry name" value="NagB/RpiA/CoA transferase-like"/>
    <property type="match status" value="2"/>
</dbReference>
<keyword evidence="4" id="KW-0378">Hydrolase</keyword>
<gene>
    <name evidence="4" type="ORF">K2U94_00655</name>
</gene>
<dbReference type="GO" id="GO:0016787">
    <property type="term" value="F:hydrolase activity"/>
    <property type="evidence" value="ECO:0007669"/>
    <property type="project" value="UniProtKB-KW"/>
</dbReference>
<evidence type="ECO:0000259" key="3">
    <source>
        <dbReference type="Pfam" id="PF13336"/>
    </source>
</evidence>
<dbReference type="Pfam" id="PF02550">
    <property type="entry name" value="AcetylCoA_hydro"/>
    <property type="match status" value="1"/>
</dbReference>
<dbReference type="PANTHER" id="PTHR43609">
    <property type="entry name" value="ACETYL-COA HYDROLASE"/>
    <property type="match status" value="1"/>
</dbReference>
<dbReference type="Gene3D" id="3.40.1080.20">
    <property type="entry name" value="Acetyl-CoA hydrolase/transferase C-terminal domain"/>
    <property type="match status" value="1"/>
</dbReference>
<dbReference type="InterPro" id="IPR037171">
    <property type="entry name" value="NagB/RpiA_transferase-like"/>
</dbReference>